<dbReference type="InterPro" id="IPR003607">
    <property type="entry name" value="HD/PDEase_dom"/>
</dbReference>
<dbReference type="SUPFAM" id="SSF109604">
    <property type="entry name" value="HD-domain/PDEase-like"/>
    <property type="match status" value="1"/>
</dbReference>
<dbReference type="PROSITE" id="PS51831">
    <property type="entry name" value="HD"/>
    <property type="match status" value="1"/>
</dbReference>
<evidence type="ECO:0000259" key="2">
    <source>
        <dbReference type="PROSITE" id="PS51832"/>
    </source>
</evidence>
<dbReference type="PANTHER" id="PTHR43155:SF2">
    <property type="entry name" value="CYCLIC DI-GMP PHOSPHODIESTERASE PA4108"/>
    <property type="match status" value="1"/>
</dbReference>
<dbReference type="KEGG" id="afx:JZ786_09195"/>
<dbReference type="PANTHER" id="PTHR43155">
    <property type="entry name" value="CYCLIC DI-GMP PHOSPHODIESTERASE PA4108-RELATED"/>
    <property type="match status" value="1"/>
</dbReference>
<proteinExistence type="predicted"/>
<evidence type="ECO:0000259" key="1">
    <source>
        <dbReference type="PROSITE" id="PS51831"/>
    </source>
</evidence>
<dbReference type="RefSeq" id="WP_206658391.1">
    <property type="nucleotide sequence ID" value="NZ_CP071182.1"/>
</dbReference>
<dbReference type="SMART" id="SM00471">
    <property type="entry name" value="HDc"/>
    <property type="match status" value="1"/>
</dbReference>
<dbReference type="CDD" id="cd00077">
    <property type="entry name" value="HDc"/>
    <property type="match status" value="1"/>
</dbReference>
<dbReference type="NCBIfam" id="TIGR00277">
    <property type="entry name" value="HDIG"/>
    <property type="match status" value="1"/>
</dbReference>
<dbReference type="Pfam" id="PF13487">
    <property type="entry name" value="HD_5"/>
    <property type="match status" value="1"/>
</dbReference>
<dbReference type="InterPro" id="IPR037522">
    <property type="entry name" value="HD_GYP_dom"/>
</dbReference>
<reference evidence="3 4" key="1">
    <citation type="submission" date="2021-02" db="EMBL/GenBank/DDBJ databases">
        <title>Alicyclobacillus curvatus sp. nov. and Alicyclobacillus mengziensis sp. nov., two acidophilic bacteria isolated from acid mine drainage.</title>
        <authorList>
            <person name="Huang Y."/>
        </authorList>
    </citation>
    <scope>NUCLEOTIDE SEQUENCE [LARGE SCALE GENOMIC DNA]</scope>
    <source>
        <strain evidence="3 4">S30H14</strain>
    </source>
</reference>
<name>A0A9X7W2Q0_9BACL</name>
<gene>
    <name evidence="3" type="ORF">JZ786_09195</name>
</gene>
<organism evidence="3 4">
    <name type="scientific">Alicyclobacillus mengziensis</name>
    <dbReference type="NCBI Taxonomy" id="2931921"/>
    <lineage>
        <taxon>Bacteria</taxon>
        <taxon>Bacillati</taxon>
        <taxon>Bacillota</taxon>
        <taxon>Bacilli</taxon>
        <taxon>Bacillales</taxon>
        <taxon>Alicyclobacillaceae</taxon>
        <taxon>Alicyclobacillus</taxon>
    </lineage>
</organism>
<dbReference type="InterPro" id="IPR006675">
    <property type="entry name" value="HDIG_dom"/>
</dbReference>
<protein>
    <submittedName>
        <fullName evidence="3">HD-GYP domain-containing protein</fullName>
    </submittedName>
</protein>
<dbReference type="InterPro" id="IPR006674">
    <property type="entry name" value="HD_domain"/>
</dbReference>
<sequence>MEGNFRLDQGKRKTVDEELVALHRLLRRMEANDAPLALHSMRVAALATELAAFAGVSEWEMRRVYFGALLHDVGKLAIAGEILEKPGRLTQSEYLEIQSHPVIGARMVAAEPNLHVYEDIVRHHHERPDGTGYPDSLTANEIQFEVRMVSIADAFDAMTSTRAYRPALSAIEAIHELQAGVGTQFDATLVALFARRLQARNTSPCHLTYGVGLQSLPLLSEIPPLATVTEGHSRFPQ</sequence>
<accession>A0A9X7W2Q0</accession>
<feature type="domain" description="HD" evidence="1">
    <location>
        <begin position="36"/>
        <end position="158"/>
    </location>
</feature>
<dbReference type="Proteomes" id="UP000663505">
    <property type="component" value="Chromosome"/>
</dbReference>
<evidence type="ECO:0000313" key="3">
    <source>
        <dbReference type="EMBL" id="QSO49077.1"/>
    </source>
</evidence>
<dbReference type="PROSITE" id="PS51832">
    <property type="entry name" value="HD_GYP"/>
    <property type="match status" value="1"/>
</dbReference>
<dbReference type="EMBL" id="CP071182">
    <property type="protein sequence ID" value="QSO49077.1"/>
    <property type="molecule type" value="Genomic_DNA"/>
</dbReference>
<feature type="domain" description="HD-GYP" evidence="2">
    <location>
        <begin position="14"/>
        <end position="209"/>
    </location>
</feature>
<dbReference type="AlphaFoldDB" id="A0A9X7W2Q0"/>
<evidence type="ECO:0000313" key="4">
    <source>
        <dbReference type="Proteomes" id="UP000663505"/>
    </source>
</evidence>
<keyword evidence="4" id="KW-1185">Reference proteome</keyword>
<dbReference type="Gene3D" id="1.10.3210.10">
    <property type="entry name" value="Hypothetical protein af1432"/>
    <property type="match status" value="1"/>
</dbReference>